<dbReference type="Pfam" id="PF03065">
    <property type="entry name" value="Glyco_hydro_57"/>
    <property type="match status" value="1"/>
</dbReference>
<keyword evidence="5" id="KW-1185">Reference proteome</keyword>
<feature type="domain" description="Glycoside hydrolase family 57 N-terminal" evidence="3">
    <location>
        <begin position="6"/>
        <end position="285"/>
    </location>
</feature>
<sequence length="397" mass="46641">MTSVCFYFQVHQPFRLREYNFFQIGEEHNYEYEEKNAFLLNRIAEKCYLPTNRLLLKLIQKYKGRFKVCFSISGCAVEQFTSYRPDVLVSFQKLAKTKSVEFLAETYYHSLSFLFSQKEFVRQVNKHRDKIESLFGKKPQVFRNTELIYSNDLAKIVANLGFKGILCEGVDSLLHGRSPSVLYKAKNVENIKCLLKNYVLSDDIAFRFSDRSWSEFPLTAEKFAQWVAKQGNGTVNLFLDYETFGEHQSKETGIFAFLEKLPELLLQKENIDFKTPSELLHDLPVIDEYDVPKPISWADEERDLSAWLENKMQQEAIRRLYSMEAEVLKSHDEQLIETWGRLQTSDHFYYMSTKYQNDGKVHAYFSPYDSPFDAYINFMNVLSDFEQRLAAKVTLQV</sequence>
<evidence type="ECO:0000256" key="1">
    <source>
        <dbReference type="ARBA" id="ARBA00006821"/>
    </source>
</evidence>
<dbReference type="GO" id="GO:0005975">
    <property type="term" value="P:carbohydrate metabolic process"/>
    <property type="evidence" value="ECO:0007669"/>
    <property type="project" value="InterPro"/>
</dbReference>
<gene>
    <name evidence="4" type="ORF">SAMN04488541_102551</name>
</gene>
<dbReference type="InterPro" id="IPR011330">
    <property type="entry name" value="Glyco_hydro/deAcase_b/a-brl"/>
</dbReference>
<dbReference type="PANTHER" id="PTHR36306:SF1">
    <property type="entry name" value="ALPHA-AMYLASE-RELATED"/>
    <property type="match status" value="1"/>
</dbReference>
<name>A0A1I2HNQ7_9BACT</name>
<evidence type="ECO:0000256" key="2">
    <source>
        <dbReference type="ARBA" id="ARBA00023277"/>
    </source>
</evidence>
<dbReference type="InterPro" id="IPR052046">
    <property type="entry name" value="GH57_Enzymes"/>
</dbReference>
<dbReference type="AlphaFoldDB" id="A0A1I2HNQ7"/>
<dbReference type="InterPro" id="IPR004300">
    <property type="entry name" value="Glyco_hydro_57_N"/>
</dbReference>
<dbReference type="OrthoDB" id="138256at2"/>
<protein>
    <submittedName>
        <fullName evidence="4">Alpha-amylase</fullName>
    </submittedName>
</protein>
<dbReference type="EMBL" id="FONY01000025">
    <property type="protein sequence ID" value="SFF31774.1"/>
    <property type="molecule type" value="Genomic_DNA"/>
</dbReference>
<dbReference type="CDD" id="cd10795">
    <property type="entry name" value="GH57N_MJA1_like"/>
    <property type="match status" value="1"/>
</dbReference>
<accession>A0A1I2HNQ7</accession>
<dbReference type="Proteomes" id="UP000199513">
    <property type="component" value="Unassembled WGS sequence"/>
</dbReference>
<proteinExistence type="inferred from homology"/>
<dbReference type="STRING" id="1003.SAMN04488541_102551"/>
<dbReference type="GO" id="GO:0003824">
    <property type="term" value="F:catalytic activity"/>
    <property type="evidence" value="ECO:0007669"/>
    <property type="project" value="InterPro"/>
</dbReference>
<evidence type="ECO:0000313" key="4">
    <source>
        <dbReference type="EMBL" id="SFF31774.1"/>
    </source>
</evidence>
<dbReference type="RefSeq" id="WP_091546823.1">
    <property type="nucleotide sequence ID" value="NZ_FONY01000025.1"/>
</dbReference>
<reference evidence="4 5" key="1">
    <citation type="submission" date="2016-10" db="EMBL/GenBank/DDBJ databases">
        <authorList>
            <person name="de Groot N.N."/>
        </authorList>
    </citation>
    <scope>NUCLEOTIDE SEQUENCE [LARGE SCALE GENOMIC DNA]</scope>
    <source>
        <strain>GEY</strain>
        <strain evidence="5">DSM 9560</strain>
    </source>
</reference>
<organism evidence="4 5">
    <name type="scientific">Thermoflexibacter ruber</name>
    <dbReference type="NCBI Taxonomy" id="1003"/>
    <lineage>
        <taxon>Bacteria</taxon>
        <taxon>Pseudomonadati</taxon>
        <taxon>Bacteroidota</taxon>
        <taxon>Cytophagia</taxon>
        <taxon>Cytophagales</taxon>
        <taxon>Thermoflexibacteraceae</taxon>
        <taxon>Thermoflexibacter</taxon>
    </lineage>
</organism>
<dbReference type="PANTHER" id="PTHR36306">
    <property type="entry name" value="ALPHA-AMYLASE-RELATED-RELATED"/>
    <property type="match status" value="1"/>
</dbReference>
<dbReference type="SUPFAM" id="SSF88713">
    <property type="entry name" value="Glycoside hydrolase/deacetylase"/>
    <property type="match status" value="1"/>
</dbReference>
<keyword evidence="2" id="KW-0119">Carbohydrate metabolism</keyword>
<evidence type="ECO:0000313" key="5">
    <source>
        <dbReference type="Proteomes" id="UP000199513"/>
    </source>
</evidence>
<dbReference type="Gene3D" id="3.20.110.20">
    <property type="match status" value="1"/>
</dbReference>
<comment type="similarity">
    <text evidence="1">Belongs to the glycosyl hydrolase 57 family.</text>
</comment>
<evidence type="ECO:0000259" key="3">
    <source>
        <dbReference type="Pfam" id="PF03065"/>
    </source>
</evidence>